<dbReference type="CDD" id="cd16098">
    <property type="entry name" value="FliS"/>
    <property type="match status" value="1"/>
</dbReference>
<dbReference type="InterPro" id="IPR003713">
    <property type="entry name" value="FliS"/>
</dbReference>
<keyword evidence="7" id="KW-0282">Flagellum</keyword>
<comment type="subcellular location">
    <subcellularLocation>
        <location evidence="1 6">Cytoplasm</location>
        <location evidence="1 6">Cytosol</location>
    </subcellularLocation>
</comment>
<evidence type="ECO:0000256" key="6">
    <source>
        <dbReference type="PIRNR" id="PIRNR039090"/>
    </source>
</evidence>
<evidence type="ECO:0000256" key="2">
    <source>
        <dbReference type="ARBA" id="ARBA00008787"/>
    </source>
</evidence>
<sequence>MTFLTEEIVQKKTPQQLTALLFEACIGNLEEAVQHIERKQYIKANEKFQRSIDIVERLGAGLNYEAGIIADELDALYNYINNELITANMEKDKQKTLDVLTLIQTLAASWNEALQSQTDKQSQIEKSRTNAYEQHIQYDR</sequence>
<evidence type="ECO:0000256" key="1">
    <source>
        <dbReference type="ARBA" id="ARBA00004514"/>
    </source>
</evidence>
<dbReference type="InterPro" id="IPR036584">
    <property type="entry name" value="FliS_sf"/>
</dbReference>
<dbReference type="AlphaFoldDB" id="A0A3R9PJB7"/>
<accession>A0A3R9PJB7</accession>
<comment type="similarity">
    <text evidence="2 6">Belongs to the FliS family.</text>
</comment>
<dbReference type="PANTHER" id="PTHR34773:SF1">
    <property type="entry name" value="FLAGELLAR SECRETION CHAPERONE FLIS"/>
    <property type="match status" value="1"/>
</dbReference>
<dbReference type="OrthoDB" id="9792010at2"/>
<dbReference type="GO" id="GO:0071973">
    <property type="term" value="P:bacterial-type flagellum-dependent cell motility"/>
    <property type="evidence" value="ECO:0007669"/>
    <property type="project" value="TreeGrafter"/>
</dbReference>
<comment type="caution">
    <text evidence="7">The sequence shown here is derived from an EMBL/GenBank/DDBJ whole genome shotgun (WGS) entry which is preliminary data.</text>
</comment>
<dbReference type="RefSeq" id="WP_125557431.1">
    <property type="nucleotide sequence ID" value="NZ_RBVX01000018.1"/>
</dbReference>
<protein>
    <recommendedName>
        <fullName evidence="6">Flagellar secretion chaperone FliS</fullName>
    </recommendedName>
</protein>
<keyword evidence="8" id="KW-1185">Reference proteome</keyword>
<evidence type="ECO:0000256" key="5">
    <source>
        <dbReference type="ARBA" id="ARBA00023186"/>
    </source>
</evidence>
<keyword evidence="4 6" id="KW-1005">Bacterial flagellum biogenesis</keyword>
<dbReference type="Proteomes" id="UP000275076">
    <property type="component" value="Unassembled WGS sequence"/>
</dbReference>
<dbReference type="SUPFAM" id="SSF101116">
    <property type="entry name" value="Flagellar export chaperone FliS"/>
    <property type="match status" value="1"/>
</dbReference>
<name>A0A3R9PJB7_9BACI</name>
<evidence type="ECO:0000256" key="4">
    <source>
        <dbReference type="ARBA" id="ARBA00022795"/>
    </source>
</evidence>
<evidence type="ECO:0000313" key="8">
    <source>
        <dbReference type="Proteomes" id="UP000275076"/>
    </source>
</evidence>
<keyword evidence="5" id="KW-0143">Chaperone</keyword>
<dbReference type="NCBIfam" id="TIGR00208">
    <property type="entry name" value="fliS"/>
    <property type="match status" value="1"/>
</dbReference>
<reference evidence="7 8" key="1">
    <citation type="submission" date="2018-10" db="EMBL/GenBank/DDBJ databases">
        <title>Draft genome sequence of Bacillus salarius IM0101, isolated from a hypersaline soil in Inner Mongolia, China.</title>
        <authorList>
            <person name="Yamprayoonswat W."/>
            <person name="Boonvisut S."/>
            <person name="Jumpathong W."/>
            <person name="Sittihan S."/>
            <person name="Ruangsuj P."/>
            <person name="Wanthongcharoen S."/>
            <person name="Thongpramul N."/>
            <person name="Pimmason S."/>
            <person name="Yu B."/>
            <person name="Yasawong M."/>
        </authorList>
    </citation>
    <scope>NUCLEOTIDE SEQUENCE [LARGE SCALE GENOMIC DNA]</scope>
    <source>
        <strain evidence="7 8">IM0101</strain>
    </source>
</reference>
<keyword evidence="7" id="KW-0969">Cilium</keyword>
<dbReference type="GO" id="GO:0044780">
    <property type="term" value="P:bacterial-type flagellum assembly"/>
    <property type="evidence" value="ECO:0007669"/>
    <property type="project" value="InterPro"/>
</dbReference>
<dbReference type="Gene3D" id="1.20.120.340">
    <property type="entry name" value="Flagellar protein FliS"/>
    <property type="match status" value="1"/>
</dbReference>
<dbReference type="EMBL" id="RBVX01000018">
    <property type="protein sequence ID" value="RSL32014.1"/>
    <property type="molecule type" value="Genomic_DNA"/>
</dbReference>
<dbReference type="PIRSF" id="PIRSF039090">
    <property type="entry name" value="Flis"/>
    <property type="match status" value="1"/>
</dbReference>
<proteinExistence type="inferred from homology"/>
<keyword evidence="3 6" id="KW-0963">Cytoplasm</keyword>
<gene>
    <name evidence="7" type="primary">fliS</name>
    <name evidence="7" type="ORF">D7Z54_17595</name>
</gene>
<evidence type="ECO:0000313" key="7">
    <source>
        <dbReference type="EMBL" id="RSL32014.1"/>
    </source>
</evidence>
<organism evidence="7 8">
    <name type="scientific">Salibacterium salarium</name>
    <dbReference type="NCBI Taxonomy" id="284579"/>
    <lineage>
        <taxon>Bacteria</taxon>
        <taxon>Bacillati</taxon>
        <taxon>Bacillota</taxon>
        <taxon>Bacilli</taxon>
        <taxon>Bacillales</taxon>
        <taxon>Bacillaceae</taxon>
    </lineage>
</organism>
<evidence type="ECO:0000256" key="3">
    <source>
        <dbReference type="ARBA" id="ARBA00022490"/>
    </source>
</evidence>
<dbReference type="GO" id="GO:0005829">
    <property type="term" value="C:cytosol"/>
    <property type="evidence" value="ECO:0007669"/>
    <property type="project" value="UniProtKB-SubCell"/>
</dbReference>
<dbReference type="Pfam" id="PF02561">
    <property type="entry name" value="FliS"/>
    <property type="match status" value="1"/>
</dbReference>
<keyword evidence="7" id="KW-0966">Cell projection</keyword>
<dbReference type="PANTHER" id="PTHR34773">
    <property type="entry name" value="FLAGELLAR SECRETION CHAPERONE FLIS"/>
    <property type="match status" value="1"/>
</dbReference>